<gene>
    <name evidence="1" type="ORF">NDI86_21615</name>
</gene>
<reference evidence="1 2" key="1">
    <citation type="submission" date="2022-06" db="EMBL/GenBank/DDBJ databases">
        <title>Halomicroarcula sp. a new haloarchaeum isolate from saline soil.</title>
        <authorList>
            <person name="Strakova D."/>
            <person name="Galisteo C."/>
            <person name="Sanchez-Porro C."/>
            <person name="Ventosa A."/>
        </authorList>
    </citation>
    <scope>NUCLEOTIDE SEQUENCE [LARGE SCALE GENOMIC DNA]</scope>
    <source>
        <strain evidence="1 2">S3CR25-11</strain>
    </source>
</reference>
<dbReference type="RefSeq" id="WP_310902369.1">
    <property type="nucleotide sequence ID" value="NZ_JAMQOS010000010.1"/>
</dbReference>
<sequence length="78" mass="9082">MHRIETHDKTQKWQWACPTPSRHRDWRVVDGLFECRSCGETFKELVHLPTGNRVRRENVEVVGAEADHKGAFGRPTVE</sequence>
<protein>
    <submittedName>
        <fullName evidence="1">Uncharacterized protein</fullName>
    </submittedName>
</protein>
<accession>A0ABU2FVC6</accession>
<organism evidence="1 2">
    <name type="scientific">Haloarcula onubensis</name>
    <dbReference type="NCBI Taxonomy" id="2950539"/>
    <lineage>
        <taxon>Archaea</taxon>
        <taxon>Methanobacteriati</taxon>
        <taxon>Methanobacteriota</taxon>
        <taxon>Stenosarchaea group</taxon>
        <taxon>Halobacteria</taxon>
        <taxon>Halobacteriales</taxon>
        <taxon>Haloarculaceae</taxon>
        <taxon>Haloarcula</taxon>
    </lineage>
</organism>
<name>A0ABU2FVC6_9EURY</name>
<keyword evidence="2" id="KW-1185">Reference proteome</keyword>
<dbReference type="EMBL" id="JAMQOS010000010">
    <property type="protein sequence ID" value="MDS0284703.1"/>
    <property type="molecule type" value="Genomic_DNA"/>
</dbReference>
<evidence type="ECO:0000313" key="2">
    <source>
        <dbReference type="Proteomes" id="UP001268864"/>
    </source>
</evidence>
<comment type="caution">
    <text evidence="1">The sequence shown here is derived from an EMBL/GenBank/DDBJ whole genome shotgun (WGS) entry which is preliminary data.</text>
</comment>
<evidence type="ECO:0000313" key="1">
    <source>
        <dbReference type="EMBL" id="MDS0284703.1"/>
    </source>
</evidence>
<dbReference type="Proteomes" id="UP001268864">
    <property type="component" value="Unassembled WGS sequence"/>
</dbReference>
<proteinExistence type="predicted"/>